<dbReference type="InterPro" id="IPR011075">
    <property type="entry name" value="TetR_C"/>
</dbReference>
<evidence type="ECO:0000256" key="2">
    <source>
        <dbReference type="ARBA" id="ARBA00023125"/>
    </source>
</evidence>
<dbReference type="SUPFAM" id="SSF48498">
    <property type="entry name" value="Tetracyclin repressor-like, C-terminal domain"/>
    <property type="match status" value="1"/>
</dbReference>
<proteinExistence type="predicted"/>
<dbReference type="Pfam" id="PF00440">
    <property type="entry name" value="TetR_N"/>
    <property type="match status" value="1"/>
</dbReference>
<dbReference type="Gene3D" id="1.10.10.60">
    <property type="entry name" value="Homeodomain-like"/>
    <property type="match status" value="1"/>
</dbReference>
<dbReference type="Pfam" id="PF16925">
    <property type="entry name" value="TetR_C_13"/>
    <property type="match status" value="1"/>
</dbReference>
<evidence type="ECO:0000256" key="3">
    <source>
        <dbReference type="ARBA" id="ARBA00023163"/>
    </source>
</evidence>
<keyword evidence="7" id="KW-1185">Reference proteome</keyword>
<dbReference type="InterPro" id="IPR009057">
    <property type="entry name" value="Homeodomain-like_sf"/>
</dbReference>
<dbReference type="Gene3D" id="1.10.357.10">
    <property type="entry name" value="Tetracycline Repressor, domain 2"/>
    <property type="match status" value="1"/>
</dbReference>
<dbReference type="STRING" id="269796.Rru_A0145"/>
<dbReference type="eggNOG" id="COG1309">
    <property type="taxonomic scope" value="Bacteria"/>
</dbReference>
<evidence type="ECO:0000313" key="6">
    <source>
        <dbReference type="EMBL" id="ABC20950.1"/>
    </source>
</evidence>
<dbReference type="EMBL" id="CP000230">
    <property type="protein sequence ID" value="ABC20950.1"/>
    <property type="molecule type" value="Genomic_DNA"/>
</dbReference>
<dbReference type="RefSeq" id="WP_011387906.1">
    <property type="nucleotide sequence ID" value="NC_007643.1"/>
</dbReference>
<dbReference type="InterPro" id="IPR036271">
    <property type="entry name" value="Tet_transcr_reg_TetR-rel_C_sf"/>
</dbReference>
<reference evidence="6 7" key="1">
    <citation type="journal article" date="2011" name="Stand. Genomic Sci.">
        <title>Complete genome sequence of Rhodospirillum rubrum type strain (S1).</title>
        <authorList>
            <person name="Munk A.C."/>
            <person name="Copeland A."/>
            <person name="Lucas S."/>
            <person name="Lapidus A."/>
            <person name="Del Rio T.G."/>
            <person name="Barry K."/>
            <person name="Detter J.C."/>
            <person name="Hammon N."/>
            <person name="Israni S."/>
            <person name="Pitluck S."/>
            <person name="Brettin T."/>
            <person name="Bruce D."/>
            <person name="Han C."/>
            <person name="Tapia R."/>
            <person name="Gilna P."/>
            <person name="Schmutz J."/>
            <person name="Larimer F."/>
            <person name="Land M."/>
            <person name="Kyrpides N.C."/>
            <person name="Mavromatis K."/>
            <person name="Richardson P."/>
            <person name="Rohde M."/>
            <person name="Goker M."/>
            <person name="Klenk H.P."/>
            <person name="Zhang Y."/>
            <person name="Roberts G.P."/>
            <person name="Reslewic S."/>
            <person name="Schwartz D.C."/>
        </authorList>
    </citation>
    <scope>NUCLEOTIDE SEQUENCE [LARGE SCALE GENOMIC DNA]</scope>
    <source>
        <strain evidence="7">ATCC 11170 / ATH 1.1.1 / DSM 467 / LMG 4362 / NCIMB 8255 / S1</strain>
    </source>
</reference>
<name>Q2RY45_RHORT</name>
<dbReference type="PhylomeDB" id="Q2RY45"/>
<dbReference type="SUPFAM" id="SSF46689">
    <property type="entry name" value="Homeodomain-like"/>
    <property type="match status" value="1"/>
</dbReference>
<dbReference type="PANTHER" id="PTHR47506">
    <property type="entry name" value="TRANSCRIPTIONAL REGULATORY PROTEIN"/>
    <property type="match status" value="1"/>
</dbReference>
<dbReference type="Proteomes" id="UP000001929">
    <property type="component" value="Chromosome"/>
</dbReference>
<dbReference type="AlphaFoldDB" id="Q2RY45"/>
<dbReference type="KEGG" id="rru:Rru_A0145"/>
<evidence type="ECO:0000256" key="4">
    <source>
        <dbReference type="PROSITE-ProRule" id="PRU00335"/>
    </source>
</evidence>
<dbReference type="PANTHER" id="PTHR47506:SF10">
    <property type="entry name" value="TRANSCRIPTIONAL REGULATORY PROTEIN"/>
    <property type="match status" value="1"/>
</dbReference>
<organism evidence="6 7">
    <name type="scientific">Rhodospirillum rubrum (strain ATCC 11170 / ATH 1.1.1 / DSM 467 / LMG 4362 / NCIMB 8255 / S1)</name>
    <dbReference type="NCBI Taxonomy" id="269796"/>
    <lineage>
        <taxon>Bacteria</taxon>
        <taxon>Pseudomonadati</taxon>
        <taxon>Pseudomonadota</taxon>
        <taxon>Alphaproteobacteria</taxon>
        <taxon>Rhodospirillales</taxon>
        <taxon>Rhodospirillaceae</taxon>
        <taxon>Rhodospirillum</taxon>
    </lineage>
</organism>
<keyword evidence="3" id="KW-0804">Transcription</keyword>
<feature type="domain" description="HTH tetR-type" evidence="5">
    <location>
        <begin position="15"/>
        <end position="75"/>
    </location>
</feature>
<sequence>MSSPAPPRGPGRPREFDLDVALDGAIVAFCERGFHANSITQLSEAMGVGTGSLYKAFPDKRGLFLAAVERYAALRGAQLDAVLDTVEGGRERLRAALTFYAATPHDGDDRQGCLLVNAATESATFDTALANRIRDCLSLTESRLAGLIAEGQSDGSIDQTIDGPATARLMLCLIHGLRVVGQAGMPPIGVAALVDAAMRTLR</sequence>
<gene>
    <name evidence="6" type="ordered locus">Rru_A0145</name>
</gene>
<evidence type="ECO:0000313" key="7">
    <source>
        <dbReference type="Proteomes" id="UP000001929"/>
    </source>
</evidence>
<evidence type="ECO:0000259" key="5">
    <source>
        <dbReference type="PROSITE" id="PS50977"/>
    </source>
</evidence>
<keyword evidence="2 4" id="KW-0238">DNA-binding</keyword>
<evidence type="ECO:0000256" key="1">
    <source>
        <dbReference type="ARBA" id="ARBA00023015"/>
    </source>
</evidence>
<keyword evidence="1" id="KW-0805">Transcription regulation</keyword>
<dbReference type="PROSITE" id="PS01081">
    <property type="entry name" value="HTH_TETR_1"/>
    <property type="match status" value="1"/>
</dbReference>
<dbReference type="InterPro" id="IPR001647">
    <property type="entry name" value="HTH_TetR"/>
</dbReference>
<dbReference type="PROSITE" id="PS50977">
    <property type="entry name" value="HTH_TETR_2"/>
    <property type="match status" value="1"/>
</dbReference>
<dbReference type="PATRIC" id="fig|269796.9.peg.200"/>
<dbReference type="InterPro" id="IPR023772">
    <property type="entry name" value="DNA-bd_HTH_TetR-type_CS"/>
</dbReference>
<feature type="DNA-binding region" description="H-T-H motif" evidence="4">
    <location>
        <begin position="38"/>
        <end position="57"/>
    </location>
</feature>
<dbReference type="EnsemblBacteria" id="ABC20950">
    <property type="protein sequence ID" value="ABC20950"/>
    <property type="gene ID" value="Rru_A0145"/>
</dbReference>
<dbReference type="GO" id="GO:0003677">
    <property type="term" value="F:DNA binding"/>
    <property type="evidence" value="ECO:0007669"/>
    <property type="project" value="UniProtKB-UniRule"/>
</dbReference>
<protein>
    <submittedName>
        <fullName evidence="6">Transcriptional regulator, TetR family</fullName>
    </submittedName>
</protein>
<dbReference type="HOGENOM" id="CLU_069356_28_0_5"/>
<accession>Q2RY45</accession>